<dbReference type="InterPro" id="IPR012340">
    <property type="entry name" value="NA-bd_OB-fold"/>
</dbReference>
<dbReference type="InterPro" id="IPR058582">
    <property type="entry name" value="KH_NusA_2nd"/>
</dbReference>
<dbReference type="EMBL" id="MHHR01000007">
    <property type="protein sequence ID" value="OGY34904.1"/>
    <property type="molecule type" value="Genomic_DNA"/>
</dbReference>
<evidence type="ECO:0000256" key="2">
    <source>
        <dbReference type="ARBA" id="ARBA00022490"/>
    </source>
</evidence>
<dbReference type="FunFam" id="3.30.300.20:FF:000005">
    <property type="entry name" value="Transcription termination/antitermination protein NusA"/>
    <property type="match status" value="1"/>
</dbReference>
<gene>
    <name evidence="7" type="primary">nusA</name>
    <name evidence="10" type="ORF">A3D99_03460</name>
</gene>
<evidence type="ECO:0000313" key="11">
    <source>
        <dbReference type="Proteomes" id="UP000177528"/>
    </source>
</evidence>
<keyword evidence="6 7" id="KW-0804">Transcription</keyword>
<dbReference type="PANTHER" id="PTHR22648">
    <property type="entry name" value="TRANSCRIPTION TERMINATION FACTOR NUSA"/>
    <property type="match status" value="1"/>
</dbReference>
<dbReference type="InterPro" id="IPR004087">
    <property type="entry name" value="KH_dom"/>
</dbReference>
<name>A0A1G1X4K3_9BACT</name>
<comment type="function">
    <text evidence="7">Participates in both transcription termination and antitermination.</text>
</comment>
<organism evidence="10 11">
    <name type="scientific">Candidatus Andersenbacteria bacterium RIFCSPHIGHO2_12_FULL_45_11</name>
    <dbReference type="NCBI Taxonomy" id="1797281"/>
    <lineage>
        <taxon>Bacteria</taxon>
        <taxon>Candidatus Anderseniibacteriota</taxon>
    </lineage>
</organism>
<evidence type="ECO:0000256" key="8">
    <source>
        <dbReference type="SAM" id="MobiDB-lite"/>
    </source>
</evidence>
<dbReference type="InterPro" id="IPR015946">
    <property type="entry name" value="KH_dom-like_a/b"/>
</dbReference>
<dbReference type="Gene3D" id="2.40.50.140">
    <property type="entry name" value="Nucleic acid-binding proteins"/>
    <property type="match status" value="1"/>
</dbReference>
<dbReference type="NCBIfam" id="TIGR01953">
    <property type="entry name" value="NusA"/>
    <property type="match status" value="1"/>
</dbReference>
<dbReference type="InterPro" id="IPR003029">
    <property type="entry name" value="S1_domain"/>
</dbReference>
<dbReference type="Gene3D" id="3.30.1480.10">
    <property type="entry name" value="NusA, N-terminal domain"/>
    <property type="match status" value="1"/>
</dbReference>
<comment type="caution">
    <text evidence="10">The sequence shown here is derived from an EMBL/GenBank/DDBJ whole genome shotgun (WGS) entry which is preliminary data.</text>
</comment>
<feature type="region of interest" description="Disordered" evidence="8">
    <location>
        <begin position="350"/>
        <end position="369"/>
    </location>
</feature>
<dbReference type="Proteomes" id="UP000177528">
    <property type="component" value="Unassembled WGS sequence"/>
</dbReference>
<dbReference type="Pfam" id="PF00575">
    <property type="entry name" value="S1"/>
    <property type="match status" value="1"/>
</dbReference>
<dbReference type="SMART" id="SM00322">
    <property type="entry name" value="KH"/>
    <property type="match status" value="2"/>
</dbReference>
<dbReference type="CDD" id="cd02134">
    <property type="entry name" value="KH-II_NusA_rpt1"/>
    <property type="match status" value="1"/>
</dbReference>
<dbReference type="GO" id="GO:0003723">
    <property type="term" value="F:RNA binding"/>
    <property type="evidence" value="ECO:0007669"/>
    <property type="project" value="UniProtKB-UniRule"/>
</dbReference>
<dbReference type="FunFam" id="3.30.300.20:FF:000002">
    <property type="entry name" value="Transcription termination/antitermination protein NusA"/>
    <property type="match status" value="1"/>
</dbReference>
<dbReference type="SUPFAM" id="SSF50249">
    <property type="entry name" value="Nucleic acid-binding proteins"/>
    <property type="match status" value="1"/>
</dbReference>
<dbReference type="GO" id="GO:0003700">
    <property type="term" value="F:DNA-binding transcription factor activity"/>
    <property type="evidence" value="ECO:0007669"/>
    <property type="project" value="InterPro"/>
</dbReference>
<dbReference type="GO" id="GO:0006353">
    <property type="term" value="P:DNA-templated transcription termination"/>
    <property type="evidence" value="ECO:0007669"/>
    <property type="project" value="UniProtKB-UniRule"/>
</dbReference>
<dbReference type="PROSITE" id="PS50084">
    <property type="entry name" value="KH_TYPE_1"/>
    <property type="match status" value="1"/>
</dbReference>
<dbReference type="PROSITE" id="PS50126">
    <property type="entry name" value="S1"/>
    <property type="match status" value="1"/>
</dbReference>
<accession>A0A1G1X4K3</accession>
<keyword evidence="3 7" id="KW-0889">Transcription antitermination</keyword>
<evidence type="ECO:0000313" key="10">
    <source>
        <dbReference type="EMBL" id="OGY34904.1"/>
    </source>
</evidence>
<evidence type="ECO:0000259" key="9">
    <source>
        <dbReference type="PROSITE" id="PS50126"/>
    </source>
</evidence>
<comment type="subunit">
    <text evidence="7">Monomer. Binds directly to the core enzyme of the DNA-dependent RNA polymerase and to nascent RNA.</text>
</comment>
<evidence type="ECO:0000256" key="3">
    <source>
        <dbReference type="ARBA" id="ARBA00022814"/>
    </source>
</evidence>
<dbReference type="InterPro" id="IPR030842">
    <property type="entry name" value="TF_NusA_bacterial"/>
</dbReference>
<keyword evidence="5 7" id="KW-0805">Transcription regulation</keyword>
<reference evidence="10 11" key="1">
    <citation type="journal article" date="2016" name="Nat. Commun.">
        <title>Thousands of microbial genomes shed light on interconnected biogeochemical processes in an aquifer system.</title>
        <authorList>
            <person name="Anantharaman K."/>
            <person name="Brown C.T."/>
            <person name="Hug L.A."/>
            <person name="Sharon I."/>
            <person name="Castelle C.J."/>
            <person name="Probst A.J."/>
            <person name="Thomas B.C."/>
            <person name="Singh A."/>
            <person name="Wilkins M.J."/>
            <person name="Karaoz U."/>
            <person name="Brodie E.L."/>
            <person name="Williams K.H."/>
            <person name="Hubbard S.S."/>
            <person name="Banfield J.F."/>
        </authorList>
    </citation>
    <scope>NUCLEOTIDE SEQUENCE [LARGE SCALE GENOMIC DNA]</scope>
</reference>
<evidence type="ECO:0000256" key="4">
    <source>
        <dbReference type="ARBA" id="ARBA00022884"/>
    </source>
</evidence>
<dbReference type="SUPFAM" id="SSF54814">
    <property type="entry name" value="Prokaryotic type KH domain (KH-domain type II)"/>
    <property type="match status" value="2"/>
</dbReference>
<dbReference type="Pfam" id="PF13184">
    <property type="entry name" value="KH_NusA_1st"/>
    <property type="match status" value="1"/>
</dbReference>
<dbReference type="PANTHER" id="PTHR22648:SF0">
    <property type="entry name" value="TRANSCRIPTION TERMINATION_ANTITERMINATION PROTEIN NUSA"/>
    <property type="match status" value="1"/>
</dbReference>
<dbReference type="GO" id="GO:0005829">
    <property type="term" value="C:cytosol"/>
    <property type="evidence" value="ECO:0007669"/>
    <property type="project" value="TreeGrafter"/>
</dbReference>
<comment type="similarity">
    <text evidence="7">Belongs to the NusA family.</text>
</comment>
<dbReference type="CDD" id="cd04455">
    <property type="entry name" value="S1_NusA"/>
    <property type="match status" value="1"/>
</dbReference>
<dbReference type="AlphaFoldDB" id="A0A1G1X4K3"/>
<protein>
    <recommendedName>
        <fullName evidence="7">Transcription termination/antitermination protein NusA</fullName>
    </recommendedName>
</protein>
<dbReference type="InterPro" id="IPR036555">
    <property type="entry name" value="NusA_N_sf"/>
</dbReference>
<evidence type="ECO:0000256" key="6">
    <source>
        <dbReference type="ARBA" id="ARBA00023163"/>
    </source>
</evidence>
<proteinExistence type="inferred from homology"/>
<evidence type="ECO:0000256" key="1">
    <source>
        <dbReference type="ARBA" id="ARBA00022472"/>
    </source>
</evidence>
<dbReference type="SMART" id="SM00316">
    <property type="entry name" value="S1"/>
    <property type="match status" value="1"/>
</dbReference>
<evidence type="ECO:0000256" key="5">
    <source>
        <dbReference type="ARBA" id="ARBA00023015"/>
    </source>
</evidence>
<keyword evidence="2 7" id="KW-0963">Cytoplasm</keyword>
<sequence>MSQDTPSFSLAIDQIVAEKGISKDKVLDTIEQAIAAAYRKDMGERGQDIRAEFNENDGTARVFKVITVVVDEEVENPVAQITLSEAQKNDPEATVGKEYVEEVTPTDPHYGRVAAQTAKQVIIQRIREAEREATFEEFQDKEGEIISGIVQRIEGETVFVDIGRTTGLLFPSEQVRGERYRVNQRIRVYVVKVALTSRGPEIILSRSHPGMLKRLFEMEVPEVFAGTVEIKGIAREAGERSKVAVVATEDGVDPVGACIGQRGTRIQTVIAELSGEKIDVIQWDEDIARYIGHALSPARVIAVDIFEDEKRALAHVEEDQLSLAIGKRGQNVRLAAKLTGWRIDIIKAGEEAQPEPAAEAEIAPEEPQA</sequence>
<dbReference type="HAMAP" id="MF_00945_B">
    <property type="entry name" value="NusA_B"/>
    <property type="match status" value="1"/>
</dbReference>
<keyword evidence="1 7" id="KW-0806">Transcription termination</keyword>
<dbReference type="InterPro" id="IPR010213">
    <property type="entry name" value="TF_NusA"/>
</dbReference>
<dbReference type="SUPFAM" id="SSF69705">
    <property type="entry name" value="Transcription factor NusA, N-terminal domain"/>
    <property type="match status" value="1"/>
</dbReference>
<keyword evidence="4 7" id="KW-0694">RNA-binding</keyword>
<dbReference type="InterPro" id="IPR025249">
    <property type="entry name" value="TF_NusA_KH_1st"/>
</dbReference>
<evidence type="ECO:0000256" key="7">
    <source>
        <dbReference type="HAMAP-Rule" id="MF_00945"/>
    </source>
</evidence>
<dbReference type="Pfam" id="PF08529">
    <property type="entry name" value="NusA_N"/>
    <property type="match status" value="1"/>
</dbReference>
<dbReference type="Gene3D" id="3.30.300.20">
    <property type="match status" value="2"/>
</dbReference>
<dbReference type="InterPro" id="IPR009019">
    <property type="entry name" value="KH_sf_prok-type"/>
</dbReference>
<dbReference type="GO" id="GO:0031564">
    <property type="term" value="P:transcription antitermination"/>
    <property type="evidence" value="ECO:0007669"/>
    <property type="project" value="UniProtKB-UniRule"/>
</dbReference>
<dbReference type="Pfam" id="PF26594">
    <property type="entry name" value="KH_NusA_2nd"/>
    <property type="match status" value="1"/>
</dbReference>
<dbReference type="InterPro" id="IPR013735">
    <property type="entry name" value="TF_NusA_N"/>
</dbReference>
<dbReference type="CDD" id="cd22529">
    <property type="entry name" value="KH-II_NusA_rpt2"/>
    <property type="match status" value="1"/>
</dbReference>
<comment type="subcellular location">
    <subcellularLocation>
        <location evidence="7">Cytoplasm</location>
    </subcellularLocation>
</comment>
<feature type="domain" description="S1 motif" evidence="9">
    <location>
        <begin position="143"/>
        <end position="207"/>
    </location>
</feature>